<dbReference type="RefSeq" id="WP_012645487.1">
    <property type="nucleotide sequence ID" value="NC_011979.1"/>
</dbReference>
<dbReference type="eggNOG" id="COG2974">
    <property type="taxonomic scope" value="Bacteria"/>
</dbReference>
<sequence length="391" mass="44217">MGILSNTVSICQFRVAGDFPAGDLFQWASQRLAGNGFKSIDQGTAELSVGWVHLDDHRQSDFAAPGAFWRDHYLVFTLRRDQRRLPAALVKAYQQVAEHEYLAENPGLSRVPKQKKEDMKEAVRSMLLAKTLPVPSTWDAVWDTRTGLVTFASLSPAIIELFEGQFKKTFEGLRLVAVHPYARAEQVVTEALKPALAQANQAGSDAALDLIRSNQWLGWDFFLWVMFRTMHDTSEYRITCGGHGEMNEPFAAYVNDRLVLLSSGENGQQKITVAGPQDHFSEVRTALQNGKRITEATLYLEKEEHTWRVTLKGELFHFASLKAPAVRLEKDDSVDEHSEKEAVFFERMFVLEQGLQLFDSLYSIFLELRLGSGWEEESTRIGKWLAESDAL</sequence>
<name>B9LZ26_GEODF</name>
<dbReference type="Proteomes" id="UP000007721">
    <property type="component" value="Chromosome"/>
</dbReference>
<dbReference type="HOGENOM" id="CLU_709501_0_0_7"/>
<evidence type="ECO:0000313" key="2">
    <source>
        <dbReference type="Proteomes" id="UP000007721"/>
    </source>
</evidence>
<dbReference type="Pfam" id="PF04381">
    <property type="entry name" value="RdgC"/>
    <property type="match status" value="1"/>
</dbReference>
<organism evidence="1 2">
    <name type="scientific">Geotalea daltonii (strain DSM 22248 / JCM 15807 / FRC-32)</name>
    <name type="common">Geobacter daltonii</name>
    <dbReference type="NCBI Taxonomy" id="316067"/>
    <lineage>
        <taxon>Bacteria</taxon>
        <taxon>Pseudomonadati</taxon>
        <taxon>Thermodesulfobacteriota</taxon>
        <taxon>Desulfuromonadia</taxon>
        <taxon>Geobacterales</taxon>
        <taxon>Geobacteraceae</taxon>
        <taxon>Geotalea</taxon>
    </lineage>
</organism>
<dbReference type="GO" id="GO:0006310">
    <property type="term" value="P:DNA recombination"/>
    <property type="evidence" value="ECO:0007669"/>
    <property type="project" value="InterPro"/>
</dbReference>
<gene>
    <name evidence="1" type="ordered locus">Geob_0389</name>
</gene>
<accession>B9LZ26</accession>
<dbReference type="STRING" id="316067.Geob_0389"/>
<dbReference type="KEGG" id="geo:Geob_0389"/>
<proteinExistence type="predicted"/>
<protein>
    <submittedName>
        <fullName evidence="1">Uncharacterized protein</fullName>
    </submittedName>
</protein>
<reference evidence="1 2" key="1">
    <citation type="submission" date="2009-01" db="EMBL/GenBank/DDBJ databases">
        <title>Complete sequence of Geobacter sp. FRC-32.</title>
        <authorList>
            <consortium name="US DOE Joint Genome Institute"/>
            <person name="Lucas S."/>
            <person name="Copeland A."/>
            <person name="Lapidus A."/>
            <person name="Glavina del Rio T."/>
            <person name="Dalin E."/>
            <person name="Tice H."/>
            <person name="Bruce D."/>
            <person name="Goodwin L."/>
            <person name="Pitluck S."/>
            <person name="Saunders E."/>
            <person name="Brettin T."/>
            <person name="Detter J.C."/>
            <person name="Han C."/>
            <person name="Larimer F."/>
            <person name="Land M."/>
            <person name="Hauser L."/>
            <person name="Kyrpides N."/>
            <person name="Ovchinnikova G."/>
            <person name="Kostka J."/>
            <person name="Richardson P."/>
        </authorList>
    </citation>
    <scope>NUCLEOTIDE SEQUENCE [LARGE SCALE GENOMIC DNA]</scope>
    <source>
        <strain evidence="2">DSM 22248 / JCM 15807 / FRC-32</strain>
    </source>
</reference>
<dbReference type="InterPro" id="IPR007476">
    <property type="entry name" value="RdgC"/>
</dbReference>
<dbReference type="OrthoDB" id="9793997at2"/>
<dbReference type="EMBL" id="CP001390">
    <property type="protein sequence ID" value="ACM18758.1"/>
    <property type="molecule type" value="Genomic_DNA"/>
</dbReference>
<keyword evidence="2" id="KW-1185">Reference proteome</keyword>
<evidence type="ECO:0000313" key="1">
    <source>
        <dbReference type="EMBL" id="ACM18758.1"/>
    </source>
</evidence>
<dbReference type="AlphaFoldDB" id="B9LZ26"/>